<dbReference type="STRING" id="1805238.AUJ23_00685"/>
<dbReference type="EMBL" id="MNVC01000010">
    <property type="protein sequence ID" value="OIO20200.1"/>
    <property type="molecule type" value="Genomic_DNA"/>
</dbReference>
<dbReference type="SUPFAM" id="SSF52980">
    <property type="entry name" value="Restriction endonuclease-like"/>
    <property type="match status" value="1"/>
</dbReference>
<name>A0A1J4U8I7_9BACT</name>
<proteinExistence type="predicted"/>
<dbReference type="Gene3D" id="3.40.960.10">
    <property type="entry name" value="VSR Endonuclease"/>
    <property type="match status" value="1"/>
</dbReference>
<dbReference type="PANTHER" id="PTHR38590">
    <property type="entry name" value="BLL0828 PROTEIN"/>
    <property type="match status" value="1"/>
</dbReference>
<reference evidence="2 3" key="1">
    <citation type="journal article" date="2016" name="Environ. Microbiol.">
        <title>Genomic resolution of a cold subsurface aquifer community provides metabolic insights for novel microbes adapted to high CO concentrations.</title>
        <authorList>
            <person name="Probst A.J."/>
            <person name="Castelle C.J."/>
            <person name="Singh A."/>
            <person name="Brown C.T."/>
            <person name="Anantharaman K."/>
            <person name="Sharon I."/>
            <person name="Hug L.A."/>
            <person name="Burstein D."/>
            <person name="Emerson J.B."/>
            <person name="Thomas B.C."/>
            <person name="Banfield J.F."/>
        </authorList>
    </citation>
    <scope>NUCLEOTIDE SEQUENCE [LARGE SCALE GENOMIC DNA]</scope>
    <source>
        <strain evidence="2">CG1_02_32_51</strain>
    </source>
</reference>
<dbReference type="InterPro" id="IPR007569">
    <property type="entry name" value="DUF559"/>
</dbReference>
<sequence length="133" mass="16241">MTYALLHSNTTDYIIKRRKLRLNPTKAEEVLWRELHNKKLGYKFRRQFQIENYIVDFYCRELKLIIELDGPIHDEQKEYDKLRTKNLEKLGLVVIRYLNDEVLFERDRVMKELPAFCDKRDLSLRPRTPPYLP</sequence>
<protein>
    <recommendedName>
        <fullName evidence="1">DUF559 domain-containing protein</fullName>
    </recommendedName>
</protein>
<dbReference type="AlphaFoldDB" id="A0A1J4U8I7"/>
<feature type="domain" description="DUF559" evidence="1">
    <location>
        <begin position="17"/>
        <end position="114"/>
    </location>
</feature>
<evidence type="ECO:0000259" key="1">
    <source>
        <dbReference type="Pfam" id="PF04480"/>
    </source>
</evidence>
<dbReference type="InterPro" id="IPR047216">
    <property type="entry name" value="Endonuclease_DUF559_bact"/>
</dbReference>
<accession>A0A1J4U8I7</accession>
<evidence type="ECO:0000313" key="2">
    <source>
        <dbReference type="EMBL" id="OIO20200.1"/>
    </source>
</evidence>
<comment type="caution">
    <text evidence="2">The sequence shown here is derived from an EMBL/GenBank/DDBJ whole genome shotgun (WGS) entry which is preliminary data.</text>
</comment>
<dbReference type="PANTHER" id="PTHR38590:SF1">
    <property type="entry name" value="BLL0828 PROTEIN"/>
    <property type="match status" value="1"/>
</dbReference>
<dbReference type="Pfam" id="PF04480">
    <property type="entry name" value="DUF559"/>
    <property type="match status" value="1"/>
</dbReference>
<dbReference type="InterPro" id="IPR011335">
    <property type="entry name" value="Restrct_endonuc-II-like"/>
</dbReference>
<evidence type="ECO:0000313" key="3">
    <source>
        <dbReference type="Proteomes" id="UP000181941"/>
    </source>
</evidence>
<dbReference type="Proteomes" id="UP000181941">
    <property type="component" value="Unassembled WGS sequence"/>
</dbReference>
<dbReference type="CDD" id="cd01038">
    <property type="entry name" value="Endonuclease_DUF559"/>
    <property type="match status" value="1"/>
</dbReference>
<organism evidence="2 3">
    <name type="scientific">Candidatus Magasanikbacteria bacterium CG1_02_32_51</name>
    <dbReference type="NCBI Taxonomy" id="1805238"/>
    <lineage>
        <taxon>Bacteria</taxon>
        <taxon>Candidatus Magasanikiibacteriota</taxon>
    </lineage>
</organism>
<gene>
    <name evidence="2" type="ORF">AUJ23_00685</name>
</gene>